<feature type="compositionally biased region" description="Pro residues" evidence="2">
    <location>
        <begin position="200"/>
        <end position="209"/>
    </location>
</feature>
<dbReference type="Proteomes" id="UP001474421">
    <property type="component" value="Unassembled WGS sequence"/>
</dbReference>
<dbReference type="InterPro" id="IPR002110">
    <property type="entry name" value="Ankyrin_rpt"/>
</dbReference>
<feature type="compositionally biased region" description="Low complexity" evidence="2">
    <location>
        <begin position="185"/>
        <end position="194"/>
    </location>
</feature>
<evidence type="ECO:0000313" key="4">
    <source>
        <dbReference type="Proteomes" id="UP001474421"/>
    </source>
</evidence>
<dbReference type="Pfam" id="PF12796">
    <property type="entry name" value="Ank_2"/>
    <property type="match status" value="1"/>
</dbReference>
<reference evidence="3 4" key="1">
    <citation type="journal article" date="2024" name="Proc. Natl. Acad. Sci. U.S.A.">
        <title>The genetic regulatory architecture and epigenomic basis for age-related changes in rattlesnake venom.</title>
        <authorList>
            <person name="Hogan M.P."/>
            <person name="Holding M.L."/>
            <person name="Nystrom G.S."/>
            <person name="Colston T.J."/>
            <person name="Bartlett D.A."/>
            <person name="Mason A.J."/>
            <person name="Ellsworth S.A."/>
            <person name="Rautsaw R.M."/>
            <person name="Lawrence K.C."/>
            <person name="Strickland J.L."/>
            <person name="He B."/>
            <person name="Fraser P."/>
            <person name="Margres M.J."/>
            <person name="Gilbert D.M."/>
            <person name="Gibbs H.L."/>
            <person name="Parkinson C.L."/>
            <person name="Rokyta D.R."/>
        </authorList>
    </citation>
    <scope>NUCLEOTIDE SEQUENCE [LARGE SCALE GENOMIC DNA]</scope>
    <source>
        <strain evidence="3">DRR0105</strain>
    </source>
</reference>
<dbReference type="GO" id="GO:0019902">
    <property type="term" value="F:phosphatase binding"/>
    <property type="evidence" value="ECO:0007669"/>
    <property type="project" value="TreeGrafter"/>
</dbReference>
<feature type="repeat" description="ANK" evidence="1">
    <location>
        <begin position="59"/>
        <end position="91"/>
    </location>
</feature>
<keyword evidence="4" id="KW-1185">Reference proteome</keyword>
<keyword evidence="1" id="KW-0040">ANK repeat</keyword>
<name>A0AAW1BZG9_CROAD</name>
<evidence type="ECO:0000313" key="3">
    <source>
        <dbReference type="EMBL" id="KAK9406967.1"/>
    </source>
</evidence>
<dbReference type="PROSITE" id="PS50297">
    <property type="entry name" value="ANK_REP_REGION"/>
    <property type="match status" value="2"/>
</dbReference>
<dbReference type="Gene3D" id="1.25.40.20">
    <property type="entry name" value="Ankyrin repeat-containing domain"/>
    <property type="match status" value="1"/>
</dbReference>
<gene>
    <name evidence="3" type="ORF">NXF25_005741</name>
</gene>
<organism evidence="3 4">
    <name type="scientific">Crotalus adamanteus</name>
    <name type="common">Eastern diamondback rattlesnake</name>
    <dbReference type="NCBI Taxonomy" id="8729"/>
    <lineage>
        <taxon>Eukaryota</taxon>
        <taxon>Metazoa</taxon>
        <taxon>Chordata</taxon>
        <taxon>Craniata</taxon>
        <taxon>Vertebrata</taxon>
        <taxon>Euteleostomi</taxon>
        <taxon>Lepidosauria</taxon>
        <taxon>Squamata</taxon>
        <taxon>Bifurcata</taxon>
        <taxon>Unidentata</taxon>
        <taxon>Episquamata</taxon>
        <taxon>Toxicofera</taxon>
        <taxon>Serpentes</taxon>
        <taxon>Colubroidea</taxon>
        <taxon>Viperidae</taxon>
        <taxon>Crotalinae</taxon>
        <taxon>Crotalus</taxon>
    </lineage>
</organism>
<dbReference type="PANTHER" id="PTHR46899">
    <property type="entry name" value="PROTEIN PHOSPHATASE 1 REGULATORY SUBUNIT 27"/>
    <property type="match status" value="1"/>
</dbReference>
<dbReference type="InterPro" id="IPR036770">
    <property type="entry name" value="Ankyrin_rpt-contain_sf"/>
</dbReference>
<dbReference type="PROSITE" id="PS50088">
    <property type="entry name" value="ANK_REPEAT"/>
    <property type="match status" value="2"/>
</dbReference>
<evidence type="ECO:0000256" key="1">
    <source>
        <dbReference type="PROSITE-ProRule" id="PRU00023"/>
    </source>
</evidence>
<dbReference type="PANTHER" id="PTHR46899:SF3">
    <property type="entry name" value="PROTEIN PHOSPHATASE 1 REGULATORY SUBUNIT 27"/>
    <property type="match status" value="1"/>
</dbReference>
<feature type="region of interest" description="Disordered" evidence="2">
    <location>
        <begin position="175"/>
        <end position="209"/>
    </location>
</feature>
<dbReference type="SUPFAM" id="SSF48403">
    <property type="entry name" value="Ankyrin repeat"/>
    <property type="match status" value="1"/>
</dbReference>
<dbReference type="InterPro" id="IPR053080">
    <property type="entry name" value="PP1_regulatory_subunit_27"/>
</dbReference>
<proteinExistence type="predicted"/>
<dbReference type="AlphaFoldDB" id="A0AAW1BZG9"/>
<protein>
    <submittedName>
        <fullName evidence="3">Protein phosphatase 1 regulatory subunit 27</fullName>
    </submittedName>
</protein>
<dbReference type="SMART" id="SM00248">
    <property type="entry name" value="ANK"/>
    <property type="match status" value="2"/>
</dbReference>
<accession>A0AAW1BZG9</accession>
<dbReference type="EMBL" id="JAOTOJ010000002">
    <property type="protein sequence ID" value="KAK9406967.1"/>
    <property type="molecule type" value="Genomic_DNA"/>
</dbReference>
<comment type="caution">
    <text evidence="3">The sequence shown here is derived from an EMBL/GenBank/DDBJ whole genome shotgun (WGS) entry which is preliminary data.</text>
</comment>
<sequence length="209" mass="23463">MKYYYPHSLPRYRRYARHLKTVRFPNDVIFQDHIRQGDLEQVGRFIRARKVTLDTIYPSGMAAIHEAVLAGNLDCVKLLIKYGADINQKDDEGWTPLHVACSDGHADIARYLISLGAQCDATNNEGEKPSDLIDPDYKDLVELFKAAHSLPRTPVSMATPPRALPRRSVSMEILSRGYAEQGLSRPTRPQCARAARPRRSLPPGPGISE</sequence>
<evidence type="ECO:0000256" key="2">
    <source>
        <dbReference type="SAM" id="MobiDB-lite"/>
    </source>
</evidence>
<feature type="repeat" description="ANK" evidence="1">
    <location>
        <begin position="92"/>
        <end position="124"/>
    </location>
</feature>